<evidence type="ECO:0000256" key="8">
    <source>
        <dbReference type="SAM" id="Phobius"/>
    </source>
</evidence>
<dbReference type="SUPFAM" id="SSF54523">
    <property type="entry name" value="Pili subunits"/>
    <property type="match status" value="1"/>
</dbReference>
<sequence>MNNQSLPQNGFTLVELLVGTLIFSIIITAIYNVFDLHNRMAARQEEKTAMQQELLSTMNQIADDLRMCGYSTGGENFGFMSATKQSILCARDRISTDQPQALNNTDTAIVGYQLNSGDNTIRKYYAKGAINWVRTAEHISALNFTYFRKDGAQITNPEAALQDIRMVEISVMAMPSPQREGLKIPNRAMTTRVQVRNIQ</sequence>
<evidence type="ECO:0000313" key="10">
    <source>
        <dbReference type="Proteomes" id="UP000063964"/>
    </source>
</evidence>
<dbReference type="InterPro" id="IPR051621">
    <property type="entry name" value="T2SS_protein_J"/>
</dbReference>
<dbReference type="EMBL" id="CP014230">
    <property type="protein sequence ID" value="AMD92835.1"/>
    <property type="molecule type" value="Genomic_DNA"/>
</dbReference>
<keyword evidence="5 8" id="KW-0812">Transmembrane</keyword>
<dbReference type="RefSeq" id="WP_066605108.1">
    <property type="nucleotide sequence ID" value="NZ_CP014230.1"/>
</dbReference>
<dbReference type="STRING" id="888061.AXF15_06770"/>
<name>A0A0X8JQ20_9BACT</name>
<dbReference type="KEGG" id="doa:AXF15_06770"/>
<dbReference type="InterPro" id="IPR045584">
    <property type="entry name" value="Pilin-like"/>
</dbReference>
<evidence type="ECO:0000256" key="2">
    <source>
        <dbReference type="ARBA" id="ARBA00022475"/>
    </source>
</evidence>
<gene>
    <name evidence="9" type="ORF">AXF15_06770</name>
</gene>
<dbReference type="Pfam" id="PF07963">
    <property type="entry name" value="N_methyl"/>
    <property type="match status" value="1"/>
</dbReference>
<evidence type="ECO:0000256" key="4">
    <source>
        <dbReference type="ARBA" id="ARBA00022519"/>
    </source>
</evidence>
<evidence type="ECO:0000256" key="1">
    <source>
        <dbReference type="ARBA" id="ARBA00004377"/>
    </source>
</evidence>
<dbReference type="InterPro" id="IPR012902">
    <property type="entry name" value="N_methyl_site"/>
</dbReference>
<evidence type="ECO:0008006" key="11">
    <source>
        <dbReference type="Google" id="ProtNLM"/>
    </source>
</evidence>
<dbReference type="AlphaFoldDB" id="A0A0X8JQ20"/>
<reference evidence="10" key="1">
    <citation type="submission" date="2016-02" db="EMBL/GenBank/DDBJ databases">
        <authorList>
            <person name="Holder M.E."/>
            <person name="Ajami N.J."/>
            <person name="Petrosino J.F."/>
        </authorList>
    </citation>
    <scope>NUCLEOTIDE SEQUENCE [LARGE SCALE GENOMIC DNA]</scope>
    <source>
        <strain evidence="10">DSM 12838</strain>
    </source>
</reference>
<dbReference type="GO" id="GO:0005886">
    <property type="term" value="C:plasma membrane"/>
    <property type="evidence" value="ECO:0007669"/>
    <property type="project" value="UniProtKB-SubCell"/>
</dbReference>
<dbReference type="GO" id="GO:0015628">
    <property type="term" value="P:protein secretion by the type II secretion system"/>
    <property type="evidence" value="ECO:0007669"/>
    <property type="project" value="TreeGrafter"/>
</dbReference>
<evidence type="ECO:0000313" key="9">
    <source>
        <dbReference type="EMBL" id="AMD92835.1"/>
    </source>
</evidence>
<dbReference type="PANTHER" id="PTHR39583:SF2">
    <property type="entry name" value="TYPE II SECRETION SYSTEM PROTEIN J"/>
    <property type="match status" value="1"/>
</dbReference>
<keyword evidence="2" id="KW-1003">Cell membrane</keyword>
<keyword evidence="6 8" id="KW-1133">Transmembrane helix</keyword>
<accession>A0A0X8JQ20</accession>
<dbReference type="Proteomes" id="UP000063964">
    <property type="component" value="Chromosome"/>
</dbReference>
<organism evidence="9 10">
    <name type="scientific">Desulfomicrobium orale DSM 12838</name>
    <dbReference type="NCBI Taxonomy" id="888061"/>
    <lineage>
        <taxon>Bacteria</taxon>
        <taxon>Pseudomonadati</taxon>
        <taxon>Thermodesulfobacteriota</taxon>
        <taxon>Desulfovibrionia</taxon>
        <taxon>Desulfovibrionales</taxon>
        <taxon>Desulfomicrobiaceae</taxon>
        <taxon>Desulfomicrobium</taxon>
    </lineage>
</organism>
<comment type="subcellular location">
    <subcellularLocation>
        <location evidence="1">Cell inner membrane</location>
        <topology evidence="1">Single-pass membrane protein</topology>
    </subcellularLocation>
</comment>
<protein>
    <recommendedName>
        <fullName evidence="11">Type II secretion system protein J</fullName>
    </recommendedName>
</protein>
<keyword evidence="10" id="KW-1185">Reference proteome</keyword>
<dbReference type="PANTHER" id="PTHR39583">
    <property type="entry name" value="TYPE II SECRETION SYSTEM PROTEIN J-RELATED"/>
    <property type="match status" value="1"/>
</dbReference>
<dbReference type="NCBIfam" id="TIGR02532">
    <property type="entry name" value="IV_pilin_GFxxxE"/>
    <property type="match status" value="1"/>
</dbReference>
<evidence type="ECO:0000256" key="7">
    <source>
        <dbReference type="ARBA" id="ARBA00023136"/>
    </source>
</evidence>
<keyword evidence="4" id="KW-0997">Cell inner membrane</keyword>
<feature type="transmembrane region" description="Helical" evidence="8">
    <location>
        <begin position="12"/>
        <end position="34"/>
    </location>
</feature>
<proteinExistence type="predicted"/>
<keyword evidence="3" id="KW-0488">Methylation</keyword>
<evidence type="ECO:0000256" key="3">
    <source>
        <dbReference type="ARBA" id="ARBA00022481"/>
    </source>
</evidence>
<evidence type="ECO:0000256" key="6">
    <source>
        <dbReference type="ARBA" id="ARBA00022989"/>
    </source>
</evidence>
<keyword evidence="7 8" id="KW-0472">Membrane</keyword>
<dbReference type="OrthoDB" id="5470570at2"/>
<evidence type="ECO:0000256" key="5">
    <source>
        <dbReference type="ARBA" id="ARBA00022692"/>
    </source>
</evidence>